<name>A0AAE0XRG2_9GAST</name>
<proteinExistence type="predicted"/>
<keyword evidence="3" id="KW-1185">Reference proteome</keyword>
<dbReference type="AlphaFoldDB" id="A0AAE0XRG2"/>
<evidence type="ECO:0000313" key="2">
    <source>
        <dbReference type="EMBL" id="KAK3705531.1"/>
    </source>
</evidence>
<dbReference type="EMBL" id="JAWDGP010007770">
    <property type="protein sequence ID" value="KAK3705531.1"/>
    <property type="molecule type" value="Genomic_DNA"/>
</dbReference>
<accession>A0AAE0XRG2</accession>
<dbReference type="Proteomes" id="UP001283361">
    <property type="component" value="Unassembled WGS sequence"/>
</dbReference>
<reference evidence="2" key="1">
    <citation type="journal article" date="2023" name="G3 (Bethesda)">
        <title>A reference genome for the long-term kleptoplast-retaining sea slug Elysia crispata morphotype clarki.</title>
        <authorList>
            <person name="Eastman K.E."/>
            <person name="Pendleton A.L."/>
            <person name="Shaikh M.A."/>
            <person name="Suttiyut T."/>
            <person name="Ogas R."/>
            <person name="Tomko P."/>
            <person name="Gavelis G."/>
            <person name="Widhalm J.R."/>
            <person name="Wisecaver J.H."/>
        </authorList>
    </citation>
    <scope>NUCLEOTIDE SEQUENCE</scope>
    <source>
        <strain evidence="2">ECLA1</strain>
    </source>
</reference>
<feature type="region of interest" description="Disordered" evidence="1">
    <location>
        <begin position="1"/>
        <end position="42"/>
    </location>
</feature>
<evidence type="ECO:0000256" key="1">
    <source>
        <dbReference type="SAM" id="MobiDB-lite"/>
    </source>
</evidence>
<evidence type="ECO:0000313" key="3">
    <source>
        <dbReference type="Proteomes" id="UP001283361"/>
    </source>
</evidence>
<gene>
    <name evidence="2" type="ORF">RRG08_041405</name>
</gene>
<comment type="caution">
    <text evidence="2">The sequence shown here is derived from an EMBL/GenBank/DDBJ whole genome shotgun (WGS) entry which is preliminary data.</text>
</comment>
<protein>
    <submittedName>
        <fullName evidence="2">Uncharacterized protein</fullName>
    </submittedName>
</protein>
<sequence>MTFNTPVAALSSRAYSPRSKRPAKNEDKHHEKRKACHARAQPGLDSELEIDAGLDLVPNLDKYINLEEKTYS</sequence>
<organism evidence="2 3">
    <name type="scientific">Elysia crispata</name>
    <name type="common">lettuce slug</name>
    <dbReference type="NCBI Taxonomy" id="231223"/>
    <lineage>
        <taxon>Eukaryota</taxon>
        <taxon>Metazoa</taxon>
        <taxon>Spiralia</taxon>
        <taxon>Lophotrochozoa</taxon>
        <taxon>Mollusca</taxon>
        <taxon>Gastropoda</taxon>
        <taxon>Heterobranchia</taxon>
        <taxon>Euthyneura</taxon>
        <taxon>Panpulmonata</taxon>
        <taxon>Sacoglossa</taxon>
        <taxon>Placobranchoidea</taxon>
        <taxon>Plakobranchidae</taxon>
        <taxon>Elysia</taxon>
    </lineage>
</organism>